<dbReference type="EMBL" id="SLUN01000043">
    <property type="protein sequence ID" value="TCL58290.1"/>
    <property type="molecule type" value="Genomic_DNA"/>
</dbReference>
<dbReference type="Gene3D" id="3.40.50.720">
    <property type="entry name" value="NAD(P)-binding Rossmann-like Domain"/>
    <property type="match status" value="1"/>
</dbReference>
<sequence length="344" mass="37726">MILPELISNEEQLDEVLGTPSPQLTEMMRRLDGDIMILGIGGKMGASLGAVAINAIKAAGVSKKVIGVARFSDPDTRKKLNQLGIETISCDLLDRQAVAELPRIKNIIFMVGRKFGTDGNEELTWAINTLVPHIVAEHFTASRIVVFSTGNVYPLVPVTSGGCSETDSTNPLGEYAQSCLGRERIFGHFSKLYGTPLCLYRLNYAIDLRYGVLYDIGRKIWEEKPVDLSVSHFNAIWQGDACNQALLCLEYCTSPANVFNITGPESIPVRYAADIMAQIMGKKVTYSGNDGSYALLANSAKSAKHFGYPTVSLQQMLTWTAHWLMLGGRGLNKPTHFDTNNGRF</sequence>
<accession>A0A4R1QZ82</accession>
<organism evidence="1 2">
    <name type="scientific">Hydrogenispora ethanolica</name>
    <dbReference type="NCBI Taxonomy" id="1082276"/>
    <lineage>
        <taxon>Bacteria</taxon>
        <taxon>Bacillati</taxon>
        <taxon>Bacillota</taxon>
        <taxon>Hydrogenispora</taxon>
    </lineage>
</organism>
<dbReference type="SUPFAM" id="SSF51735">
    <property type="entry name" value="NAD(P)-binding Rossmann-fold domains"/>
    <property type="match status" value="1"/>
</dbReference>
<dbReference type="Proteomes" id="UP000295008">
    <property type="component" value="Unassembled WGS sequence"/>
</dbReference>
<reference evidence="1 2" key="1">
    <citation type="submission" date="2019-03" db="EMBL/GenBank/DDBJ databases">
        <title>Genomic Encyclopedia of Type Strains, Phase IV (KMG-IV): sequencing the most valuable type-strain genomes for metagenomic binning, comparative biology and taxonomic classification.</title>
        <authorList>
            <person name="Goeker M."/>
        </authorList>
    </citation>
    <scope>NUCLEOTIDE SEQUENCE [LARGE SCALE GENOMIC DNA]</scope>
    <source>
        <strain evidence="1 2">LX-B</strain>
    </source>
</reference>
<proteinExistence type="predicted"/>
<dbReference type="AlphaFoldDB" id="A0A4R1QZ82"/>
<name>A0A4R1QZ82_HYDET</name>
<dbReference type="RefSeq" id="WP_424337430.1">
    <property type="nucleotide sequence ID" value="NZ_SLUN01000043.1"/>
</dbReference>
<keyword evidence="2" id="KW-1185">Reference proteome</keyword>
<comment type="caution">
    <text evidence="1">The sequence shown here is derived from an EMBL/GenBank/DDBJ whole genome shotgun (WGS) entry which is preliminary data.</text>
</comment>
<evidence type="ECO:0000313" key="2">
    <source>
        <dbReference type="Proteomes" id="UP000295008"/>
    </source>
</evidence>
<gene>
    <name evidence="1" type="ORF">EDC14_104326</name>
</gene>
<protein>
    <submittedName>
        <fullName evidence="1">Nucleoside-diphosphate-sugar epimerase</fullName>
    </submittedName>
</protein>
<dbReference type="InterPro" id="IPR036291">
    <property type="entry name" value="NAD(P)-bd_dom_sf"/>
</dbReference>
<evidence type="ECO:0000313" key="1">
    <source>
        <dbReference type="EMBL" id="TCL58290.1"/>
    </source>
</evidence>